<accession>A0A8H5WF43</accession>
<protein>
    <recommendedName>
        <fullName evidence="1">Copper-fist domain-containing protein</fullName>
    </recommendedName>
</protein>
<dbReference type="PROSITE" id="PS50073">
    <property type="entry name" value="COPPER_FIST_2"/>
    <property type="match status" value="1"/>
</dbReference>
<evidence type="ECO:0000313" key="2">
    <source>
        <dbReference type="EMBL" id="KAF5657676.1"/>
    </source>
</evidence>
<dbReference type="SMART" id="SM00412">
    <property type="entry name" value="Cu_FIST"/>
    <property type="match status" value="1"/>
</dbReference>
<dbReference type="GO" id="GO:0003700">
    <property type="term" value="F:DNA-binding transcription factor activity"/>
    <property type="evidence" value="ECO:0007669"/>
    <property type="project" value="InterPro"/>
</dbReference>
<feature type="domain" description="Copper-fist" evidence="1">
    <location>
        <begin position="11"/>
        <end position="48"/>
    </location>
</feature>
<sequence>MVADTRKGRHLDGKKFACKKCFDGHRTEACVPKHMNDLRWISQRGRPATGSVKVNPGEPTKLCPEDVARVGPGGSEETLCQGRGRSRWAQPVGEQRVIRKPLPISDAVLSVKSSQQMGDLALPLGLDEQPSLAAPPYPPEMSWAELNALVSQPEPQAAYPTPPAEQAMLQDRPQQMDQLGAQVWLGGMGLEEDQDFQDCFGVIQTPPAEVDGDLWKATFSPSRAKLATMPGYQQDWYWEWSASWKQYDLDAVCRLLQIRWALKF</sequence>
<proteinExistence type="predicted"/>
<reference evidence="2 3" key="1">
    <citation type="submission" date="2020-05" db="EMBL/GenBank/DDBJ databases">
        <title>Identification and distribution of gene clusters putatively required for synthesis of sphingolipid metabolism inhibitors in phylogenetically diverse species of the filamentous fungus Fusarium.</title>
        <authorList>
            <person name="Kim H.-S."/>
            <person name="Busman M."/>
            <person name="Brown D.W."/>
            <person name="Divon H."/>
            <person name="Uhlig S."/>
            <person name="Proctor R.H."/>
        </authorList>
    </citation>
    <scope>NUCLEOTIDE SEQUENCE [LARGE SCALE GENOMIC DNA]</scope>
    <source>
        <strain evidence="2 3">NRRL 20693</strain>
    </source>
</reference>
<dbReference type="GO" id="GO:0005507">
    <property type="term" value="F:copper ion binding"/>
    <property type="evidence" value="ECO:0007669"/>
    <property type="project" value="InterPro"/>
</dbReference>
<evidence type="ECO:0000313" key="3">
    <source>
        <dbReference type="Proteomes" id="UP000567885"/>
    </source>
</evidence>
<dbReference type="Pfam" id="PF00649">
    <property type="entry name" value="Copper-fist"/>
    <property type="match status" value="1"/>
</dbReference>
<organism evidence="2 3">
    <name type="scientific">Fusarium heterosporum</name>
    <dbReference type="NCBI Taxonomy" id="42747"/>
    <lineage>
        <taxon>Eukaryota</taxon>
        <taxon>Fungi</taxon>
        <taxon>Dikarya</taxon>
        <taxon>Ascomycota</taxon>
        <taxon>Pezizomycotina</taxon>
        <taxon>Sordariomycetes</taxon>
        <taxon>Hypocreomycetidae</taxon>
        <taxon>Hypocreales</taxon>
        <taxon>Nectriaceae</taxon>
        <taxon>Fusarium</taxon>
        <taxon>Fusarium heterosporum species complex</taxon>
    </lineage>
</organism>
<dbReference type="EMBL" id="JAAGWQ010000272">
    <property type="protein sequence ID" value="KAF5657676.1"/>
    <property type="molecule type" value="Genomic_DNA"/>
</dbReference>
<dbReference type="InterPro" id="IPR036395">
    <property type="entry name" value="Cu_fist_DNA-bd_dom_sf"/>
</dbReference>
<gene>
    <name evidence="2" type="ORF">FHETE_10281</name>
</gene>
<dbReference type="SUPFAM" id="SSF57879">
    <property type="entry name" value="Zinc domain conserved in yeast copper-regulated transcription factors"/>
    <property type="match status" value="1"/>
</dbReference>
<evidence type="ECO:0000259" key="1">
    <source>
        <dbReference type="PROSITE" id="PS50073"/>
    </source>
</evidence>
<dbReference type="Gene3D" id="3.90.430.10">
    <property type="entry name" value="Copper fist DNA-binding domain"/>
    <property type="match status" value="1"/>
</dbReference>
<dbReference type="OrthoDB" id="5600085at2759"/>
<dbReference type="AlphaFoldDB" id="A0A8H5WF43"/>
<dbReference type="GO" id="GO:0005634">
    <property type="term" value="C:nucleus"/>
    <property type="evidence" value="ECO:0007669"/>
    <property type="project" value="InterPro"/>
</dbReference>
<dbReference type="Proteomes" id="UP000567885">
    <property type="component" value="Unassembled WGS sequence"/>
</dbReference>
<keyword evidence="3" id="KW-1185">Reference proteome</keyword>
<dbReference type="SMART" id="SM01090">
    <property type="entry name" value="Copper-fist"/>
    <property type="match status" value="1"/>
</dbReference>
<dbReference type="InterPro" id="IPR001083">
    <property type="entry name" value="Cu_fist_DNA-bd_dom"/>
</dbReference>
<comment type="caution">
    <text evidence="2">The sequence shown here is derived from an EMBL/GenBank/DDBJ whole genome shotgun (WGS) entry which is preliminary data.</text>
</comment>
<dbReference type="GO" id="GO:0003677">
    <property type="term" value="F:DNA binding"/>
    <property type="evidence" value="ECO:0007669"/>
    <property type="project" value="InterPro"/>
</dbReference>
<name>A0A8H5WF43_FUSHE</name>